<keyword evidence="3" id="KW-1185">Reference proteome</keyword>
<name>A0ABM1MIW7_NICVS</name>
<dbReference type="SMART" id="SM00584">
    <property type="entry name" value="TLDc"/>
    <property type="match status" value="1"/>
</dbReference>
<organism evidence="3 5">
    <name type="scientific">Nicrophorus vespilloides</name>
    <name type="common">Boreal carrion beetle</name>
    <dbReference type="NCBI Taxonomy" id="110193"/>
    <lineage>
        <taxon>Eukaryota</taxon>
        <taxon>Metazoa</taxon>
        <taxon>Ecdysozoa</taxon>
        <taxon>Arthropoda</taxon>
        <taxon>Hexapoda</taxon>
        <taxon>Insecta</taxon>
        <taxon>Pterygota</taxon>
        <taxon>Neoptera</taxon>
        <taxon>Endopterygota</taxon>
        <taxon>Coleoptera</taxon>
        <taxon>Polyphaga</taxon>
        <taxon>Staphyliniformia</taxon>
        <taxon>Silphidae</taxon>
        <taxon>Nicrophorinae</taxon>
        <taxon>Nicrophorus</taxon>
    </lineage>
</organism>
<evidence type="ECO:0000256" key="1">
    <source>
        <dbReference type="SAM" id="MobiDB-lite"/>
    </source>
</evidence>
<dbReference type="PROSITE" id="PS51886">
    <property type="entry name" value="TLDC"/>
    <property type="match status" value="1"/>
</dbReference>
<accession>A0ABM1MIW7</accession>
<dbReference type="GeneID" id="108561192"/>
<proteinExistence type="predicted"/>
<dbReference type="Proteomes" id="UP000695000">
    <property type="component" value="Unplaced"/>
</dbReference>
<evidence type="ECO:0000259" key="2">
    <source>
        <dbReference type="PROSITE" id="PS51886"/>
    </source>
</evidence>
<evidence type="ECO:0000313" key="5">
    <source>
        <dbReference type="RefSeq" id="XP_017774517.1"/>
    </source>
</evidence>
<feature type="region of interest" description="Disordered" evidence="1">
    <location>
        <begin position="1"/>
        <end position="64"/>
    </location>
</feature>
<feature type="compositionally biased region" description="Polar residues" evidence="1">
    <location>
        <begin position="37"/>
        <end position="62"/>
    </location>
</feature>
<sequence length="521" mass="58159">MGNHQSSKRDSSMKSEKGGTTGSGNGHHRKKSITKLMMTTGSSSPTTNGADSPTAATNSKPASQLLPVEKLAKILTQKTQQEESVHGVGLATFSKYLFPRYPVLAEKLFKHFHTRANSKHDHLTSNAFKQQCDKLFSILDDDTIRDNMVMMFADDHCESGPTMSPDGMKVMLMCAYHVSMDHYSEGPQMCLVISKTLKSVVDSCFHTKMQLSVQFVSHWLEANCPRLITPLHRYAVHSLATSYRSLEIEGPSLVAEKQEDDESEGLELATPVLEQPPPFGDKPPHPHLLQMSMSWLLAGALPPLYSRPQKAHSPTNSGVGLTSIAFLSKFLCSVPSHWINLYDSDEMGLGANRFLHHVLAYKGATLTLLKAEGGSIFCIAAPCEWKETHVYWGGEESCCFQLFPKFAMLEKGSKMLYLNTSVRGYPLGLRAGKDPRAPIISVEGGFDKLQFRKIPYNLQCIEVWGCGDQSSREVQLDIKKWQVKEAERQRCVKLSAADWLDHPDRYLLELAGRPQYHQKQN</sequence>
<protein>
    <submittedName>
        <fullName evidence="4 5">Uncharacterized protein LOC108561192 isoform X1</fullName>
    </submittedName>
</protein>
<dbReference type="Pfam" id="PF07534">
    <property type="entry name" value="TLD"/>
    <property type="match status" value="1"/>
</dbReference>
<evidence type="ECO:0000313" key="4">
    <source>
        <dbReference type="RefSeq" id="XP_017774516.1"/>
    </source>
</evidence>
<reference evidence="4 5" key="1">
    <citation type="submission" date="2025-05" db="UniProtKB">
        <authorList>
            <consortium name="RefSeq"/>
        </authorList>
    </citation>
    <scope>IDENTIFICATION</scope>
    <source>
        <tissue evidence="4 5">Whole Larva</tissue>
    </source>
</reference>
<feature type="compositionally biased region" description="Basic and acidic residues" evidence="1">
    <location>
        <begin position="7"/>
        <end position="17"/>
    </location>
</feature>
<dbReference type="RefSeq" id="XP_017774517.1">
    <property type="nucleotide sequence ID" value="XM_017919028.1"/>
</dbReference>
<feature type="domain" description="TLDc" evidence="2">
    <location>
        <begin position="313"/>
        <end position="467"/>
    </location>
</feature>
<evidence type="ECO:0000313" key="3">
    <source>
        <dbReference type="Proteomes" id="UP000695000"/>
    </source>
</evidence>
<gene>
    <name evidence="4 5" type="primary">LOC108561192</name>
</gene>
<dbReference type="RefSeq" id="XP_017774516.1">
    <property type="nucleotide sequence ID" value="XM_017919027.1"/>
</dbReference>
<dbReference type="InterPro" id="IPR006571">
    <property type="entry name" value="TLDc_dom"/>
</dbReference>